<organism evidence="6 7">
    <name type="scientific">Rozella allomycis (strain CSF55)</name>
    <dbReference type="NCBI Taxonomy" id="988480"/>
    <lineage>
        <taxon>Eukaryota</taxon>
        <taxon>Fungi</taxon>
        <taxon>Fungi incertae sedis</taxon>
        <taxon>Cryptomycota</taxon>
        <taxon>Cryptomycota incertae sedis</taxon>
        <taxon>Rozella</taxon>
    </lineage>
</organism>
<feature type="domain" description="Plant heme peroxidase family profile" evidence="5">
    <location>
        <begin position="608"/>
        <end position="819"/>
    </location>
</feature>
<dbReference type="PANTHER" id="PTHR32208:SF21">
    <property type="entry name" value="LOW QUALITY PROTEIN: ALDEHYDE OXIDASE GLOX-LIKE"/>
    <property type="match status" value="1"/>
</dbReference>
<dbReference type="SUPFAM" id="SSF50965">
    <property type="entry name" value="Galactose oxidase, central domain"/>
    <property type="match status" value="1"/>
</dbReference>
<dbReference type="SUPFAM" id="SSF81296">
    <property type="entry name" value="E set domains"/>
    <property type="match status" value="1"/>
</dbReference>
<feature type="chain" id="PRO_5006985877" description="Peroxidase" evidence="4">
    <location>
        <begin position="19"/>
        <end position="819"/>
    </location>
</feature>
<dbReference type="SUPFAM" id="SSF48113">
    <property type="entry name" value="Heme-dependent peroxidases"/>
    <property type="match status" value="1"/>
</dbReference>
<dbReference type="HOGENOM" id="CLU_345175_0_0_1"/>
<dbReference type="InterPro" id="IPR002207">
    <property type="entry name" value="Peroxidase_I"/>
</dbReference>
<proteinExistence type="inferred from homology"/>
<dbReference type="GO" id="GO:0046872">
    <property type="term" value="F:metal ion binding"/>
    <property type="evidence" value="ECO:0007669"/>
    <property type="project" value="UniProtKB-UniRule"/>
</dbReference>
<comment type="function">
    <text evidence="1">Destroys radicals which are normally produced within the cells and which are toxic to biological systems.</text>
</comment>
<dbReference type="InterPro" id="IPR013783">
    <property type="entry name" value="Ig-like_fold"/>
</dbReference>
<dbReference type="OMA" id="WYMLFAV"/>
<evidence type="ECO:0000313" key="7">
    <source>
        <dbReference type="Proteomes" id="UP000030755"/>
    </source>
</evidence>
<sequence length="819" mass="91368">MLSSIWLGSLLYFTCINAQNSTNDGTFNILANSGVSAIHGAPLSNGKILFLGKQSKSTWFNSMKKTSAIFDTLNGTVETLEMPSATFYTSGGFFPNGDFISIGGDKDNRPDSFSLSGYDGLRRYNFCQDKSNILCSSENWYTSSEKVQDSRWYSTVENLPDGRLFILGGSRAEAQVPSKSILSNTFEVFPVINEVDYNTMFPFLEHSYPYVLYPFVHLLSNNRLFIFANQNATILDARTYTKIKSLPRLDNDIVIRNYPFMASSVLLPLYPETNYNNEVLIVGGGRRTKMVQRLESLPSMTLAKNLETASDQSARIDLDVTSPIWEIEKMPQKRLMGNAILMPDGKVLVLNGAQRGVAGYDSVASNSLLKPDLYDPKAPSGKRWKTLEAIANVKRVYGSVAFLLPDATVLIAGSDPHSSPWSWGTYPTEYRVEIYRPYYLYFNEQRPKINSIPTDVVRYGETFDIDVNGPWDSACLIRSGFVTHSVQMGQRFVGLEVIGNNTLLAPPNSKIAPPGKYMFFVLNNGAPSEAMWINIGKASLFGDNARYVAASWIRMAYHDAGTFRVNDKLGGPRANLLHPEVAKYPENKGLSDFARTVAMIVREFEGFSMGDAISMAGVTAIEFLGGPRISWRRGRVDLKLGETIFGPGRIPDPFERNINSVQESFFDMGLSTVDMVALMSMNSIGAVHPDVPQVEAILSSVNYRFSNQYYKELVGHIWIPVKHKESGKTYYVADDNPLLTKLPSDMSLLDDPTSLALVQKFAADEYFYTETFASAFSNLVHLGMNIDFPEQVSEHPLVPEPKEIVNNTLQMRFGSQRVK</sequence>
<dbReference type="Pfam" id="PF00141">
    <property type="entry name" value="peroxidase"/>
    <property type="match status" value="1"/>
</dbReference>
<evidence type="ECO:0000259" key="5">
    <source>
        <dbReference type="PROSITE" id="PS50873"/>
    </source>
</evidence>
<name>A0A075AX12_ROZAC</name>
<dbReference type="InterPro" id="IPR037293">
    <property type="entry name" value="Gal_Oxidase_central_sf"/>
</dbReference>
<protein>
    <recommendedName>
        <fullName evidence="4">Peroxidase</fullName>
        <ecNumber evidence="4">1.11.1.-</ecNumber>
    </recommendedName>
</protein>
<evidence type="ECO:0000256" key="2">
    <source>
        <dbReference type="ARBA" id="ARBA00005997"/>
    </source>
</evidence>
<dbReference type="EC" id="1.11.1.-" evidence="4"/>
<gene>
    <name evidence="6" type="ORF">O9G_002001</name>
</gene>
<dbReference type="PANTHER" id="PTHR32208">
    <property type="entry name" value="SECRETED PROTEIN-RELATED"/>
    <property type="match status" value="1"/>
</dbReference>
<dbReference type="GO" id="GO:0004601">
    <property type="term" value="F:peroxidase activity"/>
    <property type="evidence" value="ECO:0007669"/>
    <property type="project" value="UniProtKB-KW"/>
</dbReference>
<dbReference type="Pfam" id="PF09118">
    <property type="entry name" value="GO-like_E_set"/>
    <property type="match status" value="1"/>
</dbReference>
<dbReference type="OrthoDB" id="2019572at2759"/>
<dbReference type="EMBL" id="KE560904">
    <property type="protein sequence ID" value="EPZ34870.1"/>
    <property type="molecule type" value="Genomic_DNA"/>
</dbReference>
<accession>A0A075AX12</accession>
<keyword evidence="7" id="KW-1185">Reference proteome</keyword>
<dbReference type="InterPro" id="IPR009880">
    <property type="entry name" value="Glyoxal_oxidase_N"/>
</dbReference>
<keyword evidence="4 6" id="KW-0575">Peroxidase</keyword>
<dbReference type="Gene3D" id="1.10.520.10">
    <property type="match status" value="1"/>
</dbReference>
<comment type="similarity">
    <text evidence="2">Belongs to the peroxidase family. Cytochrome c peroxidase subfamily.</text>
</comment>
<dbReference type="AlphaFoldDB" id="A0A075AX12"/>
<dbReference type="PRINTS" id="PR00459">
    <property type="entry name" value="ASPEROXIDASE"/>
</dbReference>
<dbReference type="InterPro" id="IPR010255">
    <property type="entry name" value="Haem_peroxidase_sf"/>
</dbReference>
<evidence type="ECO:0000256" key="4">
    <source>
        <dbReference type="RuleBase" id="RU363051"/>
    </source>
</evidence>
<dbReference type="InterPro" id="IPR011043">
    <property type="entry name" value="Gal_Oxase/kelch_b-propeller"/>
</dbReference>
<dbReference type="PRINTS" id="PR00458">
    <property type="entry name" value="PEROXIDASE"/>
</dbReference>
<dbReference type="InterPro" id="IPR014756">
    <property type="entry name" value="Ig_E-set"/>
</dbReference>
<dbReference type="Gene3D" id="1.10.420.10">
    <property type="entry name" value="Peroxidase, domain 2"/>
    <property type="match status" value="1"/>
</dbReference>
<keyword evidence="3 4" id="KW-0732">Signal</keyword>
<evidence type="ECO:0000256" key="3">
    <source>
        <dbReference type="ARBA" id="ARBA00022729"/>
    </source>
</evidence>
<dbReference type="GO" id="GO:0020037">
    <property type="term" value="F:heme binding"/>
    <property type="evidence" value="ECO:0007669"/>
    <property type="project" value="UniProtKB-UniRule"/>
</dbReference>
<dbReference type="InterPro" id="IPR002016">
    <property type="entry name" value="Haem_peroxidase"/>
</dbReference>
<keyword evidence="4 6" id="KW-0560">Oxidoreductase</keyword>
<dbReference type="CDD" id="cd02851">
    <property type="entry name" value="E_set_GO_C"/>
    <property type="match status" value="1"/>
</dbReference>
<evidence type="ECO:0000313" key="6">
    <source>
        <dbReference type="EMBL" id="EPZ34870.1"/>
    </source>
</evidence>
<reference evidence="6 7" key="1">
    <citation type="journal article" date="2013" name="Curr. Biol.">
        <title>Shared signatures of parasitism and phylogenomics unite Cryptomycota and microsporidia.</title>
        <authorList>
            <person name="James T.Y."/>
            <person name="Pelin A."/>
            <person name="Bonen L."/>
            <person name="Ahrendt S."/>
            <person name="Sain D."/>
            <person name="Corradi N."/>
            <person name="Stajich J.E."/>
        </authorList>
    </citation>
    <scope>NUCLEOTIDE SEQUENCE [LARGE SCALE GENOMIC DNA]</scope>
    <source>
        <strain evidence="6 7">CSF55</strain>
    </source>
</reference>
<feature type="signal peptide" evidence="4">
    <location>
        <begin position="1"/>
        <end position="18"/>
    </location>
</feature>
<dbReference type="Pfam" id="PF07250">
    <property type="entry name" value="Glyoxal_oxid_N"/>
    <property type="match status" value="1"/>
</dbReference>
<dbReference type="Gene3D" id="2.130.10.80">
    <property type="entry name" value="Galactose oxidase/kelch, beta-propeller"/>
    <property type="match status" value="1"/>
</dbReference>
<dbReference type="InterPro" id="IPR015202">
    <property type="entry name" value="GO-like_E_set"/>
</dbReference>
<dbReference type="Proteomes" id="UP000030755">
    <property type="component" value="Unassembled WGS sequence"/>
</dbReference>
<dbReference type="Gene3D" id="2.60.40.10">
    <property type="entry name" value="Immunoglobulins"/>
    <property type="match status" value="1"/>
</dbReference>
<dbReference type="PROSITE" id="PS50873">
    <property type="entry name" value="PEROXIDASE_4"/>
    <property type="match status" value="1"/>
</dbReference>
<evidence type="ECO:0000256" key="1">
    <source>
        <dbReference type="ARBA" id="ARBA00003917"/>
    </source>
</evidence>
<dbReference type="STRING" id="988480.A0A075AX12"/>
<dbReference type="GO" id="GO:0006979">
    <property type="term" value="P:response to oxidative stress"/>
    <property type="evidence" value="ECO:0007669"/>
    <property type="project" value="InterPro"/>
</dbReference>